<dbReference type="SUPFAM" id="SSF82171">
    <property type="entry name" value="DPP6 N-terminal domain-like"/>
    <property type="match status" value="1"/>
</dbReference>
<keyword evidence="4" id="KW-0812">Transmembrane</keyword>
<keyword evidence="3" id="KW-0645">Protease</keyword>
<dbReference type="GO" id="GO:0008239">
    <property type="term" value="F:dipeptidyl-peptidase activity"/>
    <property type="evidence" value="ECO:0007669"/>
    <property type="project" value="TreeGrafter"/>
</dbReference>
<dbReference type="InterPro" id="IPR002469">
    <property type="entry name" value="Peptidase_S9B_N"/>
</dbReference>
<name>A0A191UR36_NILLU</name>
<feature type="domain" description="Dipeptidylpeptidase IV N-terminal" evidence="14">
    <location>
        <begin position="95"/>
        <end position="455"/>
    </location>
</feature>
<dbReference type="Gene3D" id="3.40.50.1820">
    <property type="entry name" value="alpha/beta hydrolase"/>
    <property type="match status" value="1"/>
</dbReference>
<evidence type="ECO:0000256" key="5">
    <source>
        <dbReference type="ARBA" id="ARBA00022801"/>
    </source>
</evidence>
<dbReference type="EMBL" id="KU365922">
    <property type="protein sequence ID" value="ANJ04638.1"/>
    <property type="molecule type" value="mRNA"/>
</dbReference>
<dbReference type="GO" id="GO:0004177">
    <property type="term" value="F:aminopeptidase activity"/>
    <property type="evidence" value="ECO:0007669"/>
    <property type="project" value="UniProtKB-KW"/>
</dbReference>
<sequence>MMNLLGFLTFWIVLTELSIINAKDLLKLSDLIDSPFGDATYNGYWKSDFELGTIIKKNKHNVEETYNVVTKQKGTGPLETYMSNFTGFLDSAWKSDDQQRCLISHDCIKVYTYSHLCIVTVVEIKSGKQYTVAGGDLVQIARFVSKSNAVIYVMKNDIYYTESPYSPNTVVRLTFNGVPGIIFNGVCDWVYEDRIYEKTRAFYFSTDGAFMSYLSFNDSNVPTEHYPSYSEFFSKTTYQYAQDVATRIPKPGTPIPVASVHIINLKTKKEIVIDGLQAPVDLVTKENIAVQLDWADEKNVVVAWANRIQNYVVTNMCDVTTSKCQKILETKQTNGWIQYPTYYFKTASCFAIILPQPQGKAGTYQHLTIVENGVQKPLTSGLRTVDSIVVYDTKRSLIYYLATNLTNVNSLHLYVIKDDGSQPEKCLSCDICPASVEVSMSQNNSYYILICEGPGPSTYNVYSNTGEFVMELTNNNGTRELLEQVLLPTSYKYEITLADGVSNASVYLRLPPNFDENKKYPFMLNIWGIPEQKLVSDMYFSPDLFDYLATAMDVVVVNLDVRGSAWRGDSYTFSVYKKAGQVEVEDYIFVTKELMKKYKYIDPQRIAVMGEAYAGWIATNLLARDTENIFKCAIAMNPITNFMYSDAFFTEKLLGLLADNPAGYNYTDVTQLYEGFRGKKYLLMTGTINTETLYLHSAALARSLQMNLVPFRFMPFIEQRYPDTNWGTPNPAIFYWMEVVQFLSEFYGVVPKTKA</sequence>
<evidence type="ECO:0000256" key="6">
    <source>
        <dbReference type="ARBA" id="ARBA00022825"/>
    </source>
</evidence>
<organism evidence="15">
    <name type="scientific">Nilaparvata lugens</name>
    <name type="common">Brown planthopper</name>
    <dbReference type="NCBI Taxonomy" id="108931"/>
    <lineage>
        <taxon>Eukaryota</taxon>
        <taxon>Metazoa</taxon>
        <taxon>Ecdysozoa</taxon>
        <taxon>Arthropoda</taxon>
        <taxon>Hexapoda</taxon>
        <taxon>Insecta</taxon>
        <taxon>Pterygota</taxon>
        <taxon>Neoptera</taxon>
        <taxon>Paraneoptera</taxon>
        <taxon>Hemiptera</taxon>
        <taxon>Auchenorrhyncha</taxon>
        <taxon>Fulgoroidea</taxon>
        <taxon>Delphacidae</taxon>
        <taxon>Delphacinae</taxon>
        <taxon>Nilaparvata</taxon>
    </lineage>
</organism>
<dbReference type="PANTHER" id="PTHR11731">
    <property type="entry name" value="PROTEASE FAMILY S9B,C DIPEPTIDYL-PEPTIDASE IV-RELATED"/>
    <property type="match status" value="1"/>
</dbReference>
<evidence type="ECO:0000313" key="15">
    <source>
        <dbReference type="EMBL" id="ANJ04638.1"/>
    </source>
</evidence>
<keyword evidence="8" id="KW-1133">Transmembrane helix</keyword>
<dbReference type="AlphaFoldDB" id="A0A191UR36"/>
<comment type="subcellular location">
    <subcellularLocation>
        <location evidence="11">Endomembrane system</location>
        <topology evidence="11">Single-pass membrane protein</topology>
    </subcellularLocation>
    <subcellularLocation>
        <location evidence="1">Membrane</location>
        <topology evidence="1">Single-pass type II membrane protein</topology>
    </subcellularLocation>
</comment>
<dbReference type="InterPro" id="IPR050278">
    <property type="entry name" value="Serine_Prot_S9B/DPPIV"/>
</dbReference>
<evidence type="ECO:0000256" key="9">
    <source>
        <dbReference type="ARBA" id="ARBA00023136"/>
    </source>
</evidence>
<reference evidence="15" key="1">
    <citation type="submission" date="2015-12" db="EMBL/GenBank/DDBJ databases">
        <authorList>
            <person name="Shamseldin A."/>
            <person name="Moawad H."/>
            <person name="Abd El-Rahim W.M."/>
            <person name="Sadowsky M.J."/>
        </authorList>
    </citation>
    <scope>NUCLEOTIDE SEQUENCE</scope>
</reference>
<keyword evidence="10" id="KW-0325">Glycoprotein</keyword>
<reference evidence="15" key="2">
    <citation type="journal article" date="2016" name="J. Proteome Res.">
        <title>Screening and Functional Analyses of Nilaparvata lugens Salivary Proteome.</title>
        <authorList>
            <person name="Huang H.J."/>
            <person name="Liu C.W."/>
            <person name="Huang X.H."/>
            <person name="Zhou X."/>
            <person name="Zhuo J.C."/>
            <person name="Zhang C.X."/>
            <person name="Bao Y.Y."/>
        </authorList>
    </citation>
    <scope>NUCLEOTIDE SEQUENCE</scope>
</reference>
<protein>
    <submittedName>
        <fullName evidence="15">Venom dipeptidyl peptidase 4-like protein</fullName>
    </submittedName>
</protein>
<evidence type="ECO:0000256" key="3">
    <source>
        <dbReference type="ARBA" id="ARBA00022670"/>
    </source>
</evidence>
<dbReference type="PANTHER" id="PTHR11731:SF200">
    <property type="entry name" value="DIPEPTIDYL PEPTIDASE 10, ISOFORM B"/>
    <property type="match status" value="1"/>
</dbReference>
<evidence type="ECO:0000256" key="4">
    <source>
        <dbReference type="ARBA" id="ARBA00022692"/>
    </source>
</evidence>
<keyword evidence="6" id="KW-0720">Serine protease</keyword>
<dbReference type="GO" id="GO:0006508">
    <property type="term" value="P:proteolysis"/>
    <property type="evidence" value="ECO:0007669"/>
    <property type="project" value="UniProtKB-KW"/>
</dbReference>
<keyword evidence="9" id="KW-0472">Membrane</keyword>
<evidence type="ECO:0000256" key="12">
    <source>
        <dbReference type="SAM" id="SignalP"/>
    </source>
</evidence>
<evidence type="ECO:0000256" key="10">
    <source>
        <dbReference type="ARBA" id="ARBA00023180"/>
    </source>
</evidence>
<evidence type="ECO:0000259" key="14">
    <source>
        <dbReference type="Pfam" id="PF00930"/>
    </source>
</evidence>
<dbReference type="GO" id="GO:0012505">
    <property type="term" value="C:endomembrane system"/>
    <property type="evidence" value="ECO:0007669"/>
    <property type="project" value="UniProtKB-SubCell"/>
</dbReference>
<evidence type="ECO:0000256" key="1">
    <source>
        <dbReference type="ARBA" id="ARBA00004606"/>
    </source>
</evidence>
<keyword evidence="2" id="KW-0031">Aminopeptidase</keyword>
<evidence type="ECO:0000256" key="7">
    <source>
        <dbReference type="ARBA" id="ARBA00022968"/>
    </source>
</evidence>
<proteinExistence type="evidence at transcript level"/>
<dbReference type="GO" id="GO:0005886">
    <property type="term" value="C:plasma membrane"/>
    <property type="evidence" value="ECO:0007669"/>
    <property type="project" value="TreeGrafter"/>
</dbReference>
<dbReference type="Gene3D" id="2.140.10.30">
    <property type="entry name" value="Dipeptidylpeptidase IV, N-terminal domain"/>
    <property type="match status" value="1"/>
</dbReference>
<feature type="signal peptide" evidence="12">
    <location>
        <begin position="1"/>
        <end position="22"/>
    </location>
</feature>
<accession>A0A191UR36</accession>
<keyword evidence="7" id="KW-0735">Signal-anchor</keyword>
<evidence type="ECO:0000256" key="11">
    <source>
        <dbReference type="ARBA" id="ARBA00037847"/>
    </source>
</evidence>
<dbReference type="OrthoDB" id="16520at2759"/>
<evidence type="ECO:0000256" key="2">
    <source>
        <dbReference type="ARBA" id="ARBA00022438"/>
    </source>
</evidence>
<dbReference type="SUPFAM" id="SSF53474">
    <property type="entry name" value="alpha/beta-Hydrolases"/>
    <property type="match status" value="1"/>
</dbReference>
<feature type="domain" description="Peptidase S9 prolyl oligopeptidase catalytic" evidence="13">
    <location>
        <begin position="547"/>
        <end position="716"/>
    </location>
</feature>
<keyword evidence="5" id="KW-0378">Hydrolase</keyword>
<dbReference type="InterPro" id="IPR001375">
    <property type="entry name" value="Peptidase_S9_cat"/>
</dbReference>
<dbReference type="GO" id="GO:0008236">
    <property type="term" value="F:serine-type peptidase activity"/>
    <property type="evidence" value="ECO:0007669"/>
    <property type="project" value="UniProtKB-KW"/>
</dbReference>
<keyword evidence="12" id="KW-0732">Signal</keyword>
<dbReference type="InterPro" id="IPR029058">
    <property type="entry name" value="AB_hydrolase_fold"/>
</dbReference>
<dbReference type="Pfam" id="PF00326">
    <property type="entry name" value="Peptidase_S9"/>
    <property type="match status" value="1"/>
</dbReference>
<dbReference type="Pfam" id="PF00930">
    <property type="entry name" value="DPPIV_N"/>
    <property type="match status" value="1"/>
</dbReference>
<feature type="chain" id="PRO_5008248249" evidence="12">
    <location>
        <begin position="23"/>
        <end position="755"/>
    </location>
</feature>
<evidence type="ECO:0000256" key="8">
    <source>
        <dbReference type="ARBA" id="ARBA00022989"/>
    </source>
</evidence>
<evidence type="ECO:0000259" key="13">
    <source>
        <dbReference type="Pfam" id="PF00326"/>
    </source>
</evidence>